<evidence type="ECO:0000256" key="2">
    <source>
        <dbReference type="ARBA" id="ARBA00022729"/>
    </source>
</evidence>
<feature type="transmembrane region" description="Helical" evidence="3">
    <location>
        <begin position="31"/>
        <end position="50"/>
    </location>
</feature>
<keyword evidence="3" id="KW-0472">Membrane</keyword>
<comment type="caution">
    <text evidence="4">The sequence shown here is derived from an EMBL/GenBank/DDBJ whole genome shotgun (WGS) entry which is preliminary data.</text>
</comment>
<dbReference type="EMBL" id="MCFG01000158">
    <property type="protein sequence ID" value="ORX80005.1"/>
    <property type="molecule type" value="Genomic_DNA"/>
</dbReference>
<proteinExistence type="inferred from homology"/>
<dbReference type="OrthoDB" id="447314at2759"/>
<dbReference type="AlphaFoldDB" id="A0A1Y1X2W8"/>
<evidence type="ECO:0000313" key="4">
    <source>
        <dbReference type="EMBL" id="ORX80005.1"/>
    </source>
</evidence>
<protein>
    <submittedName>
        <fullName evidence="4">Uncharacterized protein</fullName>
    </submittedName>
</protein>
<keyword evidence="3" id="KW-1133">Transmembrane helix</keyword>
<organism evidence="4 5">
    <name type="scientific">Anaeromyces robustus</name>
    <dbReference type="NCBI Taxonomy" id="1754192"/>
    <lineage>
        <taxon>Eukaryota</taxon>
        <taxon>Fungi</taxon>
        <taxon>Fungi incertae sedis</taxon>
        <taxon>Chytridiomycota</taxon>
        <taxon>Chytridiomycota incertae sedis</taxon>
        <taxon>Neocallimastigomycetes</taxon>
        <taxon>Neocallimastigales</taxon>
        <taxon>Neocallimastigaceae</taxon>
        <taxon>Anaeromyces</taxon>
    </lineage>
</organism>
<name>A0A1Y1X2W8_9FUNG</name>
<accession>A0A1Y1X2W8</accession>
<dbReference type="PANTHER" id="PTHR28023">
    <property type="entry name" value="UPF0357 PROTEIN YCL012C"/>
    <property type="match status" value="1"/>
</dbReference>
<dbReference type="Proteomes" id="UP000193944">
    <property type="component" value="Unassembled WGS sequence"/>
</dbReference>
<dbReference type="Pfam" id="PF09435">
    <property type="entry name" value="DUF2015"/>
    <property type="match status" value="1"/>
</dbReference>
<keyword evidence="5" id="KW-1185">Reference proteome</keyword>
<reference evidence="4 5" key="1">
    <citation type="submission" date="2016-08" db="EMBL/GenBank/DDBJ databases">
        <title>A Parts List for Fungal Cellulosomes Revealed by Comparative Genomics.</title>
        <authorList>
            <consortium name="DOE Joint Genome Institute"/>
            <person name="Haitjema C.H."/>
            <person name="Gilmore S.P."/>
            <person name="Henske J.K."/>
            <person name="Solomon K.V."/>
            <person name="De Groot R."/>
            <person name="Kuo A."/>
            <person name="Mondo S.J."/>
            <person name="Salamov A.A."/>
            <person name="Labutti K."/>
            <person name="Zhao Z."/>
            <person name="Chiniquy J."/>
            <person name="Barry K."/>
            <person name="Brewer H.M."/>
            <person name="Purvine S.O."/>
            <person name="Wright A.T."/>
            <person name="Boxma B."/>
            <person name="Van Alen T."/>
            <person name="Hackstein J.H."/>
            <person name="Baker S.E."/>
            <person name="Grigoriev I.V."/>
            <person name="O'Malley M.A."/>
        </authorList>
    </citation>
    <scope>NUCLEOTIDE SEQUENCE [LARGE SCALE GENOMIC DNA]</scope>
    <source>
        <strain evidence="4 5">S4</strain>
    </source>
</reference>
<dbReference type="InterPro" id="IPR018559">
    <property type="entry name" value="DUF2015"/>
</dbReference>
<evidence type="ECO:0000256" key="1">
    <source>
        <dbReference type="ARBA" id="ARBA00008325"/>
    </source>
</evidence>
<reference evidence="4 5" key="2">
    <citation type="submission" date="2016-08" db="EMBL/GenBank/DDBJ databases">
        <title>Pervasive Adenine N6-methylation of Active Genes in Fungi.</title>
        <authorList>
            <consortium name="DOE Joint Genome Institute"/>
            <person name="Mondo S.J."/>
            <person name="Dannebaum R.O."/>
            <person name="Kuo R.C."/>
            <person name="Labutti K."/>
            <person name="Haridas S."/>
            <person name="Kuo A."/>
            <person name="Salamov A."/>
            <person name="Ahrendt S.R."/>
            <person name="Lipzen A."/>
            <person name="Sullivan W."/>
            <person name="Andreopoulos W.B."/>
            <person name="Clum A."/>
            <person name="Lindquist E."/>
            <person name="Daum C."/>
            <person name="Ramamoorthy G.K."/>
            <person name="Gryganskyi A."/>
            <person name="Culley D."/>
            <person name="Magnuson J.K."/>
            <person name="James T.Y."/>
            <person name="O'Malley M.A."/>
            <person name="Stajich J.E."/>
            <person name="Spatafora J.W."/>
            <person name="Visel A."/>
            <person name="Grigoriev I.V."/>
        </authorList>
    </citation>
    <scope>NUCLEOTIDE SEQUENCE [LARGE SCALE GENOMIC DNA]</scope>
    <source>
        <strain evidence="4 5">S4</strain>
    </source>
</reference>
<dbReference type="PANTHER" id="PTHR28023:SF1">
    <property type="entry name" value="UPF0357 PROTEIN YCL012C"/>
    <property type="match status" value="1"/>
</dbReference>
<gene>
    <name evidence="4" type="ORF">BCR32DRAFT_221207</name>
</gene>
<sequence>MDDPIEKNIKINPGENNVEINPGDNNDNRMIRFNLIIMLIILIFAVLFFSRRYLLNLIVRIKLKYNLIPTSLLDDDLSELESAQLLTNEENDEISPIKRNVNKLLNSHSASTSFEEAINTGLSSSNFDVHTNNIETEDERSGFDPKDIRILKKIMKKEHCDFDTARLVMQHLKFIKMGIDPSTGMPLDSKAYTFEPKSRR</sequence>
<keyword evidence="2" id="KW-0732">Signal</keyword>
<keyword evidence="3" id="KW-0812">Transmembrane</keyword>
<evidence type="ECO:0000256" key="3">
    <source>
        <dbReference type="SAM" id="Phobius"/>
    </source>
</evidence>
<evidence type="ECO:0000313" key="5">
    <source>
        <dbReference type="Proteomes" id="UP000193944"/>
    </source>
</evidence>
<comment type="similarity">
    <text evidence="1">Belongs to the UPF0357 family.</text>
</comment>